<sequence>MDIVIEETKKPGNSRCDAQLLPQLHQLPCSIDYEGPAPVSTYFSPRLAAQQSSPSAGGDGKHYEVSLRGRGLEGVVVDIPCGYQVVVLEKARKRVPRRAPPSQDALLPEEDQQPGGYEGSSGGDSQVADVWSGRPRPSGFMVWGHDHIPSASSDKALRALDWIGVASLTPAHAVLI</sequence>
<evidence type="ECO:0000313" key="1">
    <source>
        <dbReference type="EMBL" id="KAJ1679892.1"/>
    </source>
</evidence>
<accession>A0ACC1HUE4</accession>
<dbReference type="Proteomes" id="UP001145114">
    <property type="component" value="Unassembled WGS sequence"/>
</dbReference>
<comment type="caution">
    <text evidence="1">The sequence shown here is derived from an EMBL/GenBank/DDBJ whole genome shotgun (WGS) entry which is preliminary data.</text>
</comment>
<dbReference type="EMBL" id="JAMZIH010000130">
    <property type="protein sequence ID" value="KAJ1679892.1"/>
    <property type="molecule type" value="Genomic_DNA"/>
</dbReference>
<proteinExistence type="predicted"/>
<keyword evidence="2" id="KW-1185">Reference proteome</keyword>
<name>A0ACC1HUE4_9FUNG</name>
<evidence type="ECO:0000313" key="2">
    <source>
        <dbReference type="Proteomes" id="UP001145114"/>
    </source>
</evidence>
<organism evidence="1 2">
    <name type="scientific">Spiromyces aspiralis</name>
    <dbReference type="NCBI Taxonomy" id="68401"/>
    <lineage>
        <taxon>Eukaryota</taxon>
        <taxon>Fungi</taxon>
        <taxon>Fungi incertae sedis</taxon>
        <taxon>Zoopagomycota</taxon>
        <taxon>Kickxellomycotina</taxon>
        <taxon>Kickxellomycetes</taxon>
        <taxon>Kickxellales</taxon>
        <taxon>Kickxellaceae</taxon>
        <taxon>Spiromyces</taxon>
    </lineage>
</organism>
<gene>
    <name evidence="1" type="ORF">EV182_001115</name>
</gene>
<reference evidence="1" key="1">
    <citation type="submission" date="2022-06" db="EMBL/GenBank/DDBJ databases">
        <title>Phylogenomic reconstructions and comparative analyses of Kickxellomycotina fungi.</title>
        <authorList>
            <person name="Reynolds N.K."/>
            <person name="Stajich J.E."/>
            <person name="Barry K."/>
            <person name="Grigoriev I.V."/>
            <person name="Crous P."/>
            <person name="Smith M.E."/>
        </authorList>
    </citation>
    <scope>NUCLEOTIDE SEQUENCE</scope>
    <source>
        <strain evidence="1">RSA 2271</strain>
    </source>
</reference>
<protein>
    <submittedName>
        <fullName evidence="1">Uncharacterized protein</fullName>
    </submittedName>
</protein>